<keyword evidence="1" id="KW-0812">Transmembrane</keyword>
<evidence type="ECO:0000313" key="2">
    <source>
        <dbReference type="EMBL" id="MBK1895943.1"/>
    </source>
</evidence>
<evidence type="ECO:0000313" key="3">
    <source>
        <dbReference type="Proteomes" id="UP000628669"/>
    </source>
</evidence>
<organism evidence="2 3">
    <name type="scientific">Chryseobacterium paridis</name>
    <dbReference type="NCBI Taxonomy" id="2800328"/>
    <lineage>
        <taxon>Bacteria</taxon>
        <taxon>Pseudomonadati</taxon>
        <taxon>Bacteroidota</taxon>
        <taxon>Flavobacteriia</taxon>
        <taxon>Flavobacteriales</taxon>
        <taxon>Weeksellaceae</taxon>
        <taxon>Chryseobacterium group</taxon>
        <taxon>Chryseobacterium</taxon>
    </lineage>
</organism>
<keyword evidence="3" id="KW-1185">Reference proteome</keyword>
<feature type="transmembrane region" description="Helical" evidence="1">
    <location>
        <begin position="67"/>
        <end position="90"/>
    </location>
</feature>
<keyword evidence="1" id="KW-1133">Transmembrane helix</keyword>
<name>A0ABS1FU36_9FLAO</name>
<protein>
    <submittedName>
        <fullName evidence="2">Uncharacterized protein</fullName>
    </submittedName>
</protein>
<dbReference type="EMBL" id="JAENHK010000008">
    <property type="protein sequence ID" value="MBK1895943.1"/>
    <property type="molecule type" value="Genomic_DNA"/>
</dbReference>
<feature type="transmembrane region" description="Helical" evidence="1">
    <location>
        <begin position="102"/>
        <end position="119"/>
    </location>
</feature>
<proteinExistence type="predicted"/>
<gene>
    <name evidence="2" type="ORF">JHL15_09290</name>
</gene>
<comment type="caution">
    <text evidence="2">The sequence shown here is derived from an EMBL/GenBank/DDBJ whole genome shotgun (WGS) entry which is preliminary data.</text>
</comment>
<accession>A0ABS1FU36</accession>
<feature type="transmembrane region" description="Helical" evidence="1">
    <location>
        <begin position="40"/>
        <end position="60"/>
    </location>
</feature>
<keyword evidence="1" id="KW-0472">Membrane</keyword>
<reference evidence="3" key="1">
    <citation type="submission" date="2021-01" db="EMBL/GenBank/DDBJ databases">
        <title>Genome public.</title>
        <authorList>
            <person name="Liu C."/>
            <person name="Sun Q."/>
        </authorList>
    </citation>
    <scope>NUCLEOTIDE SEQUENCE [LARGE SCALE GENOMIC DNA]</scope>
    <source>
        <strain evidence="3">YIM B02567</strain>
    </source>
</reference>
<evidence type="ECO:0000256" key="1">
    <source>
        <dbReference type="SAM" id="Phobius"/>
    </source>
</evidence>
<dbReference type="Proteomes" id="UP000628669">
    <property type="component" value="Unassembled WGS sequence"/>
</dbReference>
<dbReference type="RefSeq" id="WP_200245264.1">
    <property type="nucleotide sequence ID" value="NZ_JAENHK010000008.1"/>
</dbReference>
<feature type="transmembrane region" description="Helical" evidence="1">
    <location>
        <begin position="12"/>
        <end position="34"/>
    </location>
</feature>
<sequence>MKRRIFKYKAVYYLAITVSLILFLISAFSIFSLFNDFSFFKLLITGFSIVVNSFAFVNLVEKYDKAILFLNLGLVVSTVFIGYYVLLIILNKGFYEMMSYSYFKFLIILIVTIIVVNKYKVQKKPDYNEIENIGEQEE</sequence>